<keyword evidence="4" id="KW-1185">Reference proteome</keyword>
<evidence type="ECO:0000259" key="1">
    <source>
        <dbReference type="Pfam" id="PF00501"/>
    </source>
</evidence>
<dbReference type="InterPro" id="IPR042099">
    <property type="entry name" value="ANL_N_sf"/>
</dbReference>
<evidence type="ECO:0000313" key="3">
    <source>
        <dbReference type="EMBL" id="RJX37530.1"/>
    </source>
</evidence>
<dbReference type="OrthoDB" id="9757771at2"/>
<dbReference type="AlphaFoldDB" id="A0A3A6PC95"/>
<organism evidence="3 4">
    <name type="scientific">Paenibacillus pinisoli</name>
    <dbReference type="NCBI Taxonomy" id="1276110"/>
    <lineage>
        <taxon>Bacteria</taxon>
        <taxon>Bacillati</taxon>
        <taxon>Bacillota</taxon>
        <taxon>Bacilli</taxon>
        <taxon>Bacillales</taxon>
        <taxon>Paenibacillaceae</taxon>
        <taxon>Paenibacillus</taxon>
    </lineage>
</organism>
<dbReference type="Pfam" id="PF13193">
    <property type="entry name" value="AMP-binding_C"/>
    <property type="match status" value="1"/>
</dbReference>
<dbReference type="InterPro" id="IPR020845">
    <property type="entry name" value="AMP-binding_CS"/>
</dbReference>
<dbReference type="PROSITE" id="PS00455">
    <property type="entry name" value="AMP_BINDING"/>
    <property type="match status" value="1"/>
</dbReference>
<dbReference type="PANTHER" id="PTHR43767:SF10">
    <property type="entry name" value="SURFACTIN SYNTHASE SUBUNIT 1"/>
    <property type="match status" value="1"/>
</dbReference>
<dbReference type="EMBL" id="QXQB01000005">
    <property type="protein sequence ID" value="RJX37530.1"/>
    <property type="molecule type" value="Genomic_DNA"/>
</dbReference>
<evidence type="ECO:0000259" key="2">
    <source>
        <dbReference type="Pfam" id="PF13193"/>
    </source>
</evidence>
<reference evidence="3 4" key="1">
    <citation type="submission" date="2018-09" db="EMBL/GenBank/DDBJ databases">
        <title>Paenibacillus aracenensis nov. sp. isolated from a cave in southern Spain.</title>
        <authorList>
            <person name="Jurado V."/>
            <person name="Gutierrez-Patricio S."/>
            <person name="Gonzalez-Pimentel J.L."/>
            <person name="Miller A.Z."/>
            <person name="Laiz L."/>
            <person name="Saiz-Jimenez C."/>
        </authorList>
    </citation>
    <scope>NUCLEOTIDE SEQUENCE [LARGE SCALE GENOMIC DNA]</scope>
    <source>
        <strain evidence="3 4">JCM 19203</strain>
    </source>
</reference>
<dbReference type="InterPro" id="IPR000873">
    <property type="entry name" value="AMP-dep_synth/lig_dom"/>
</dbReference>
<dbReference type="InterPro" id="IPR045851">
    <property type="entry name" value="AMP-bd_C_sf"/>
</dbReference>
<comment type="caution">
    <text evidence="3">The sequence shown here is derived from an EMBL/GenBank/DDBJ whole genome shotgun (WGS) entry which is preliminary data.</text>
</comment>
<dbReference type="Pfam" id="PF00501">
    <property type="entry name" value="AMP-binding"/>
    <property type="match status" value="1"/>
</dbReference>
<evidence type="ECO:0000313" key="4">
    <source>
        <dbReference type="Proteomes" id="UP000267798"/>
    </source>
</evidence>
<proteinExistence type="predicted"/>
<name>A0A3A6PC95_9BACL</name>
<evidence type="ECO:0008006" key="5">
    <source>
        <dbReference type="Google" id="ProtNLM"/>
    </source>
</evidence>
<dbReference type="PANTHER" id="PTHR43767">
    <property type="entry name" value="LONG-CHAIN-FATTY-ACID--COA LIGASE"/>
    <property type="match status" value="1"/>
</dbReference>
<dbReference type="Proteomes" id="UP000267798">
    <property type="component" value="Unassembled WGS sequence"/>
</dbReference>
<gene>
    <name evidence="3" type="ORF">D3P09_21345</name>
</gene>
<dbReference type="GO" id="GO:0016877">
    <property type="term" value="F:ligase activity, forming carbon-sulfur bonds"/>
    <property type="evidence" value="ECO:0007669"/>
    <property type="project" value="UniProtKB-ARBA"/>
</dbReference>
<sequence length="518" mass="58618">MYVSEWLESGARLWPEKVAVNTRQYQVTYSQLFNYVQAFCNSCRSNGMHRGDRVILYLSNTLEAVIAIFGVIRAGGMIVCISPRTPVPKLKQILSDSGAQIIVADHYIEDDLQIKIKLAVHINNNVTEQQRSWTSLWDWVRIENINAPLNEGEHLALIYTSGSTGSPKGIISTRNNILFSTKAINQFLMHGYDDRVLSYLPLSFDYGLYQLFLTISSGATLYLRDSRKFAVEISTLLRTEQITGLPGLRSLFAYFLLSKKETFESIRYVTNTGDALPPNLVQQLQSTFPQSKVYLMYGLSECKRVSILPPADLQRKPNSVGLPLRGTSVRIVDDLGQLCAPFVEGELVVEGQHICAGYWGREEETKDTFLTTDNGVRLLKTGDICYLDDEGYLYYVGRRDKMFKSKGYRIDPLEIENSVTDNFTEVADAIAIGVPNPRDGMKIILFARTSPHVDKEHLMQSIIESCQLLLEPWKQPEEVFIMEKFPLTTSGKIDRRLLTENYIKERGNESVRSGTANN</sequence>
<dbReference type="InterPro" id="IPR050237">
    <property type="entry name" value="ATP-dep_AMP-bd_enzyme"/>
</dbReference>
<accession>A0A3A6PC95</accession>
<dbReference type="Gene3D" id="3.40.50.12780">
    <property type="entry name" value="N-terminal domain of ligase-like"/>
    <property type="match status" value="1"/>
</dbReference>
<protein>
    <recommendedName>
        <fullName evidence="5">AMP-dependent synthetase</fullName>
    </recommendedName>
</protein>
<feature type="domain" description="AMP-dependent synthetase/ligase" evidence="1">
    <location>
        <begin position="9"/>
        <end position="359"/>
    </location>
</feature>
<dbReference type="Gene3D" id="3.30.300.30">
    <property type="match status" value="1"/>
</dbReference>
<dbReference type="InterPro" id="IPR025110">
    <property type="entry name" value="AMP-bd_C"/>
</dbReference>
<dbReference type="SUPFAM" id="SSF56801">
    <property type="entry name" value="Acetyl-CoA synthetase-like"/>
    <property type="match status" value="1"/>
</dbReference>
<feature type="domain" description="AMP-binding enzyme C-terminal" evidence="2">
    <location>
        <begin position="422"/>
        <end position="492"/>
    </location>
</feature>